<dbReference type="Pfam" id="PF14559">
    <property type="entry name" value="TPR_19"/>
    <property type="match status" value="1"/>
</dbReference>
<dbReference type="EMBL" id="FOAP01000001">
    <property type="protein sequence ID" value="SEK40020.1"/>
    <property type="molecule type" value="Genomic_DNA"/>
</dbReference>
<evidence type="ECO:0000256" key="1">
    <source>
        <dbReference type="ARBA" id="ARBA00022737"/>
    </source>
</evidence>
<name>A0A1H7GTS7_STIAU</name>
<proteinExistence type="predicted"/>
<feature type="repeat" description="TPR" evidence="3">
    <location>
        <begin position="707"/>
        <end position="740"/>
    </location>
</feature>
<dbReference type="InterPro" id="IPR011990">
    <property type="entry name" value="TPR-like_helical_dom_sf"/>
</dbReference>
<feature type="compositionally biased region" description="Low complexity" evidence="4">
    <location>
        <begin position="164"/>
        <end position="176"/>
    </location>
</feature>
<dbReference type="Pfam" id="PF13432">
    <property type="entry name" value="TPR_16"/>
    <property type="match status" value="3"/>
</dbReference>
<dbReference type="PANTHER" id="PTHR45586:SF1">
    <property type="entry name" value="LIPOPOLYSACCHARIDE ASSEMBLY PROTEIN B"/>
    <property type="match status" value="1"/>
</dbReference>
<dbReference type="OrthoDB" id="5477554at2"/>
<accession>A0A1H7GTS7</accession>
<feature type="region of interest" description="Disordered" evidence="4">
    <location>
        <begin position="158"/>
        <end position="191"/>
    </location>
</feature>
<dbReference type="InterPro" id="IPR019734">
    <property type="entry name" value="TPR_rpt"/>
</dbReference>
<feature type="repeat" description="TPR" evidence="3">
    <location>
        <begin position="87"/>
        <end position="120"/>
    </location>
</feature>
<feature type="compositionally biased region" description="Pro residues" evidence="4">
    <location>
        <begin position="312"/>
        <end position="326"/>
    </location>
</feature>
<protein>
    <submittedName>
        <fullName evidence="5">Tetratricopeptide repeat-containing protein</fullName>
    </submittedName>
</protein>
<feature type="region of interest" description="Disordered" evidence="4">
    <location>
        <begin position="204"/>
        <end position="380"/>
    </location>
</feature>
<organism evidence="5 6">
    <name type="scientific">Stigmatella aurantiaca</name>
    <dbReference type="NCBI Taxonomy" id="41"/>
    <lineage>
        <taxon>Bacteria</taxon>
        <taxon>Pseudomonadati</taxon>
        <taxon>Myxococcota</taxon>
        <taxon>Myxococcia</taxon>
        <taxon>Myxococcales</taxon>
        <taxon>Cystobacterineae</taxon>
        <taxon>Archangiaceae</taxon>
        <taxon>Stigmatella</taxon>
    </lineage>
</organism>
<evidence type="ECO:0000313" key="6">
    <source>
        <dbReference type="Proteomes" id="UP000182719"/>
    </source>
</evidence>
<dbReference type="AlphaFoldDB" id="A0A1H7GTS7"/>
<evidence type="ECO:0000256" key="3">
    <source>
        <dbReference type="PROSITE-ProRule" id="PRU00339"/>
    </source>
</evidence>
<dbReference type="SUPFAM" id="SSF48452">
    <property type="entry name" value="TPR-like"/>
    <property type="match status" value="3"/>
</dbReference>
<evidence type="ECO:0000256" key="4">
    <source>
        <dbReference type="SAM" id="MobiDB-lite"/>
    </source>
</evidence>
<dbReference type="RefSeq" id="WP_075004723.1">
    <property type="nucleotide sequence ID" value="NZ_FOAP01000001.1"/>
</dbReference>
<gene>
    <name evidence="5" type="ORF">SAMN05444354_101482</name>
</gene>
<dbReference type="PANTHER" id="PTHR45586">
    <property type="entry name" value="TPR REPEAT-CONTAINING PROTEIN PA4667"/>
    <property type="match status" value="1"/>
</dbReference>
<reference evidence="6" key="1">
    <citation type="submission" date="2016-10" db="EMBL/GenBank/DDBJ databases">
        <authorList>
            <person name="Varghese N."/>
            <person name="Submissions S."/>
        </authorList>
    </citation>
    <scope>NUCLEOTIDE SEQUENCE [LARGE SCALE GENOMIC DNA]</scope>
    <source>
        <strain evidence="6">DSM 17044</strain>
    </source>
</reference>
<keyword evidence="1" id="KW-0677">Repeat</keyword>
<evidence type="ECO:0000313" key="5">
    <source>
        <dbReference type="EMBL" id="SEK40020.1"/>
    </source>
</evidence>
<dbReference type="Pfam" id="PF13429">
    <property type="entry name" value="TPR_15"/>
    <property type="match status" value="1"/>
</dbReference>
<feature type="repeat" description="TPR" evidence="3">
    <location>
        <begin position="601"/>
        <end position="634"/>
    </location>
</feature>
<dbReference type="Proteomes" id="UP000182719">
    <property type="component" value="Unassembled WGS sequence"/>
</dbReference>
<dbReference type="SMART" id="SM00028">
    <property type="entry name" value="TPR"/>
    <property type="match status" value="13"/>
</dbReference>
<dbReference type="InterPro" id="IPR051012">
    <property type="entry name" value="CellSynth/LPSAsmb/PSIAsmb"/>
</dbReference>
<keyword evidence="6" id="KW-1185">Reference proteome</keyword>
<feature type="repeat" description="TPR" evidence="3">
    <location>
        <begin position="1007"/>
        <end position="1040"/>
    </location>
</feature>
<dbReference type="PROSITE" id="PS50005">
    <property type="entry name" value="TPR"/>
    <property type="match status" value="4"/>
</dbReference>
<feature type="compositionally biased region" description="Low complexity" evidence="4">
    <location>
        <begin position="343"/>
        <end position="372"/>
    </location>
</feature>
<evidence type="ECO:0000256" key="2">
    <source>
        <dbReference type="ARBA" id="ARBA00022803"/>
    </source>
</evidence>
<keyword evidence="2 3" id="KW-0802">TPR repeat</keyword>
<sequence>MAKSMVERYEQLLAQDPSSAVFVELAKALLEKGDVTRAITTCEQGVVHHPQSIIGRVLWGKALLQQGRPAQAMEQFDQAVAIDKENPHAYNLIGEVLVQRGLFRSALPILRKAAALQPNDARVRLWLEQTQQSLSGGPPPVVADLPGITANALTAQEPLDEPSESTPSESSEPGAPVAGAPQDEEQPEVTGVMRLPIVPLVDDRDLDGLPLPPSESGESLAARSGGSPQSKKVEVVMFPPKRPSGTMASVAPPPPPGFGLEPPPEDDLEDTPPYSNRVTSEFDPNPAQEEDLPPHEASAPAEDEEAQAAAGAPPPAGAFEPEPPAAPSSGGGLLGDLPPPDELPAVPSSARVSEQARSASASRKRTAAAPKRALLDDIPDAAEPRAAAAPRAARANGVDAAASAAAYEKELREKLAKTATDASFLSRHGVKLIAGAVSVVVLAVFAWVYLSHRAEQGGRTLVEVLARTERVIALDTSTSLDEALTLLDRAREMDEGSSKVWALTAYTHALLFADHGSTPEDRQQALAALERPGVRAEHPGLSLATDVLVADEKGKEAARRALLNASVQNSVELEALAGSLLLEMKQPEKALERFKRAVENVRALVALGRYYQDFGDAAKAHQMYANARKLSPEHPLARIGMAESQLVLEQDLGLALADMESLGKNKDLVDPLRARLLLVQGRLLTELGRYGEALALLAQGTQGPLAFDFHLALGDASRAAGKLEEAQQSYEAALKADPKSEDAREGLGRTLLDRDRVKEVLTRLDGESRKVALVRAAAHVRQEDWKRARAELEKTRVNNRYPPEAVGYLALADTMEGNGEQAREILEKAVNAVKKPRTDLRVALGRVYWRQRALDKAQAQFQEAMKDPRDYEAACSEGRLLLARGLPDMALKPLTQAVERNGFHGEARDALGRVLLALGRTDEGLKQFERWRNDNPDSAKAQKGFALAMLHLGKSAEAVESSSRAVKLDANDAEAHRLRAVSLFATGDGKGAFTALSRANSLDPRDPETFCEIGQAFLRQGDAENAVAAFAAARREGPEVPCGQAGEHYVHPSEGGRAAAKALQGIADRAASVWDKSFAQTALARVLLSAGDVKGAQAAAAEAVRLAPFNGRAQLALGLVAQRQRQEEPARAALTKAVALDPANGMAHLALADLLVRKSEDLPQAIKEYEAFLKLAGGAEEAKRVKKALPPLKKRVK</sequence>
<dbReference type="Gene3D" id="1.25.40.10">
    <property type="entry name" value="Tetratricopeptide repeat domain"/>
    <property type="match status" value="5"/>
</dbReference>